<dbReference type="InterPro" id="IPR013786">
    <property type="entry name" value="AcylCoA_DH/ox_N"/>
</dbReference>
<evidence type="ECO:0000256" key="4">
    <source>
        <dbReference type="ARBA" id="ARBA00022827"/>
    </source>
</evidence>
<dbReference type="InterPro" id="IPR009075">
    <property type="entry name" value="AcylCo_DH/oxidase_C"/>
</dbReference>
<dbReference type="Gene3D" id="1.10.540.10">
    <property type="entry name" value="Acyl-CoA dehydrogenase/oxidase, N-terminal domain"/>
    <property type="match status" value="1"/>
</dbReference>
<comment type="cofactor">
    <cofactor evidence="1">
        <name>FAD</name>
        <dbReference type="ChEBI" id="CHEBI:57692"/>
    </cofactor>
</comment>
<keyword evidence="5" id="KW-0560">Oxidoreductase</keyword>
<evidence type="ECO:0000259" key="7">
    <source>
        <dbReference type="Pfam" id="PF02771"/>
    </source>
</evidence>
<evidence type="ECO:0000256" key="5">
    <source>
        <dbReference type="ARBA" id="ARBA00023002"/>
    </source>
</evidence>
<dbReference type="EMBL" id="CP054706">
    <property type="protein sequence ID" value="QQK80290.1"/>
    <property type="molecule type" value="Genomic_DNA"/>
</dbReference>
<dbReference type="InterPro" id="IPR009100">
    <property type="entry name" value="AcylCoA_DH/oxidase_NM_dom_sf"/>
</dbReference>
<dbReference type="SUPFAM" id="SSF47203">
    <property type="entry name" value="Acyl-CoA dehydrogenase C-terminal domain-like"/>
    <property type="match status" value="1"/>
</dbReference>
<feature type="domain" description="Acyl-CoA dehydrogenase/oxidase N-terminal" evidence="7">
    <location>
        <begin position="5"/>
        <end position="79"/>
    </location>
</feature>
<evidence type="ECO:0000313" key="9">
    <source>
        <dbReference type="Proteomes" id="UP000595349"/>
    </source>
</evidence>
<sequence>MSDIQPMLIDTATKIMKDICTKDLISNAEEGEFPQELWEALKETGMTSIGVSEESGGVGGDIKDAMSLLKVAGKFTAPIPLAETLLANWILGVARLPLKNSPLTLIPALKKDRITFKKVEDGWVVSGKAQYIPWARDVQDMVVFGKTSDGQQVVTTLSTTDCQINRGQNLAGEPRDEVHVPENLIENDRVAIVQNLTYEDICNRGALTRIALMAGALENALELTLTYANERTQFGRPIGKFQAVKQQLAVLTGEVMASGIAADSAVAAYENSGQNEEIAMAKIQVGEATKAVTNIAHQVHGAMGFTDEHPLHYSTRRLWSWQDEYGTDSEWADLLGDKILEEKSDVWSMFTESPRQLT</sequence>
<dbReference type="Pfam" id="PF00441">
    <property type="entry name" value="Acyl-CoA_dh_1"/>
    <property type="match status" value="1"/>
</dbReference>
<name>A0A7T6ZBL2_9BACI</name>
<feature type="domain" description="Acyl-CoA dehydrogenase/oxidase C-terminal" evidence="6">
    <location>
        <begin position="205"/>
        <end position="316"/>
    </location>
</feature>
<dbReference type="InterPro" id="IPR036250">
    <property type="entry name" value="AcylCo_DH-like_C"/>
</dbReference>
<dbReference type="PANTHER" id="PTHR43884:SF20">
    <property type="entry name" value="ACYL-COA DEHYDROGENASE FADE28"/>
    <property type="match status" value="1"/>
</dbReference>
<dbReference type="KEGG" id="scib:HUG20_10560"/>
<protein>
    <submittedName>
        <fullName evidence="8">Acyl-CoA/acyl-ACP dehydrogenase</fullName>
    </submittedName>
</protein>
<reference evidence="8 9" key="1">
    <citation type="submission" date="2020-06" db="EMBL/GenBank/DDBJ databases">
        <title>Genomic analysis of Salicibibacter sp. NKC21-4.</title>
        <authorList>
            <person name="Oh Y.J."/>
        </authorList>
    </citation>
    <scope>NUCLEOTIDE SEQUENCE [LARGE SCALE GENOMIC DNA]</scope>
    <source>
        <strain evidence="8 9">NKC21-4</strain>
    </source>
</reference>
<dbReference type="RefSeq" id="WP_200084571.1">
    <property type="nucleotide sequence ID" value="NZ_CP054706.1"/>
</dbReference>
<evidence type="ECO:0000256" key="2">
    <source>
        <dbReference type="ARBA" id="ARBA00009347"/>
    </source>
</evidence>
<evidence type="ECO:0000313" key="8">
    <source>
        <dbReference type="EMBL" id="QQK80290.1"/>
    </source>
</evidence>
<dbReference type="Gene3D" id="1.20.140.10">
    <property type="entry name" value="Butyryl-CoA Dehydrogenase, subunit A, domain 3"/>
    <property type="match status" value="1"/>
</dbReference>
<keyword evidence="4" id="KW-0274">FAD</keyword>
<evidence type="ECO:0000259" key="6">
    <source>
        <dbReference type="Pfam" id="PF00441"/>
    </source>
</evidence>
<gene>
    <name evidence="8" type="ORF">HUG20_10560</name>
</gene>
<accession>A0A7T6ZBL2</accession>
<organism evidence="8 9">
    <name type="scientific">Salicibibacter cibi</name>
    <dbReference type="NCBI Taxonomy" id="2743001"/>
    <lineage>
        <taxon>Bacteria</taxon>
        <taxon>Bacillati</taxon>
        <taxon>Bacillota</taxon>
        <taxon>Bacilli</taxon>
        <taxon>Bacillales</taxon>
        <taxon>Bacillaceae</taxon>
        <taxon>Salicibibacter</taxon>
    </lineage>
</organism>
<dbReference type="AlphaFoldDB" id="A0A7T6ZBL2"/>
<dbReference type="InterPro" id="IPR037069">
    <property type="entry name" value="AcylCoA_DH/ox_N_sf"/>
</dbReference>
<dbReference type="PANTHER" id="PTHR43884">
    <property type="entry name" value="ACYL-COA DEHYDROGENASE"/>
    <property type="match status" value="1"/>
</dbReference>
<dbReference type="SUPFAM" id="SSF56645">
    <property type="entry name" value="Acyl-CoA dehydrogenase NM domain-like"/>
    <property type="match status" value="1"/>
</dbReference>
<dbReference type="GO" id="GO:0003995">
    <property type="term" value="F:acyl-CoA dehydrogenase activity"/>
    <property type="evidence" value="ECO:0007669"/>
    <property type="project" value="TreeGrafter"/>
</dbReference>
<comment type="similarity">
    <text evidence="2">Belongs to the acyl-CoA dehydrogenase family.</text>
</comment>
<dbReference type="GO" id="GO:0050660">
    <property type="term" value="F:flavin adenine dinucleotide binding"/>
    <property type="evidence" value="ECO:0007669"/>
    <property type="project" value="InterPro"/>
</dbReference>
<proteinExistence type="inferred from homology"/>
<evidence type="ECO:0000256" key="3">
    <source>
        <dbReference type="ARBA" id="ARBA00022630"/>
    </source>
</evidence>
<keyword evidence="3" id="KW-0285">Flavoprotein</keyword>
<dbReference type="Proteomes" id="UP000595349">
    <property type="component" value="Chromosome"/>
</dbReference>
<evidence type="ECO:0000256" key="1">
    <source>
        <dbReference type="ARBA" id="ARBA00001974"/>
    </source>
</evidence>
<keyword evidence="9" id="KW-1185">Reference proteome</keyword>
<dbReference type="Pfam" id="PF02771">
    <property type="entry name" value="Acyl-CoA_dh_N"/>
    <property type="match status" value="1"/>
</dbReference>